<keyword evidence="1" id="KW-1185">Reference proteome</keyword>
<reference evidence="2" key="1">
    <citation type="submission" date="2022-11" db="UniProtKB">
        <authorList>
            <consortium name="WormBaseParasite"/>
        </authorList>
    </citation>
    <scope>IDENTIFICATION</scope>
</reference>
<dbReference type="Proteomes" id="UP000887564">
    <property type="component" value="Unplaced"/>
</dbReference>
<accession>A0A914RF26</accession>
<organism evidence="1 2">
    <name type="scientific">Parascaris equorum</name>
    <name type="common">Equine roundworm</name>
    <dbReference type="NCBI Taxonomy" id="6256"/>
    <lineage>
        <taxon>Eukaryota</taxon>
        <taxon>Metazoa</taxon>
        <taxon>Ecdysozoa</taxon>
        <taxon>Nematoda</taxon>
        <taxon>Chromadorea</taxon>
        <taxon>Rhabditida</taxon>
        <taxon>Spirurina</taxon>
        <taxon>Ascaridomorpha</taxon>
        <taxon>Ascaridoidea</taxon>
        <taxon>Ascarididae</taxon>
        <taxon>Parascaris</taxon>
    </lineage>
</organism>
<sequence>MATIRNLADYFKTLNTLLAAESWRMAEEAAKFFSVKGPHAHYKFLQIETAANERRPQIDSIFDDLACLHLVIVQLFNEEILQKEKDQNWFMPIFYRFCTDLRLIARA</sequence>
<dbReference type="WBParaSite" id="PEQ_0000029301-mRNA-1">
    <property type="protein sequence ID" value="PEQ_0000029301-mRNA-1"/>
    <property type="gene ID" value="PEQ_0000029301"/>
</dbReference>
<name>A0A914RF26_PAREQ</name>
<protein>
    <submittedName>
        <fullName evidence="2">Uncharacterized protein</fullName>
    </submittedName>
</protein>
<evidence type="ECO:0000313" key="1">
    <source>
        <dbReference type="Proteomes" id="UP000887564"/>
    </source>
</evidence>
<dbReference type="AlphaFoldDB" id="A0A914RF26"/>
<evidence type="ECO:0000313" key="2">
    <source>
        <dbReference type="WBParaSite" id="PEQ_0000029301-mRNA-1"/>
    </source>
</evidence>
<proteinExistence type="predicted"/>